<evidence type="ECO:0000259" key="5">
    <source>
        <dbReference type="Pfam" id="PF04542"/>
    </source>
</evidence>
<dbReference type="RefSeq" id="WP_349244145.1">
    <property type="nucleotide sequence ID" value="NZ_JASCXX010000006.1"/>
</dbReference>
<dbReference type="PANTHER" id="PTHR43133:SF62">
    <property type="entry name" value="RNA POLYMERASE SIGMA FACTOR SIGZ"/>
    <property type="match status" value="1"/>
</dbReference>
<feature type="domain" description="RNA polymerase sigma factor 70 region 4 type 2" evidence="6">
    <location>
        <begin position="121"/>
        <end position="172"/>
    </location>
</feature>
<comment type="caution">
    <text evidence="7">The sequence shown here is derived from an EMBL/GenBank/DDBJ whole genome shotgun (WGS) entry which is preliminary data.</text>
</comment>
<evidence type="ECO:0000256" key="1">
    <source>
        <dbReference type="ARBA" id="ARBA00010641"/>
    </source>
</evidence>
<keyword evidence="2" id="KW-0805">Transcription regulation</keyword>
<evidence type="ECO:0000259" key="6">
    <source>
        <dbReference type="Pfam" id="PF08281"/>
    </source>
</evidence>
<dbReference type="NCBIfam" id="TIGR02937">
    <property type="entry name" value="sigma70-ECF"/>
    <property type="match status" value="1"/>
</dbReference>
<evidence type="ECO:0000256" key="3">
    <source>
        <dbReference type="ARBA" id="ARBA00023082"/>
    </source>
</evidence>
<protein>
    <submittedName>
        <fullName evidence="7">Sigma-70 family RNA polymerase sigma factor</fullName>
    </submittedName>
</protein>
<dbReference type="InterPro" id="IPR007627">
    <property type="entry name" value="RNA_pol_sigma70_r2"/>
</dbReference>
<dbReference type="InterPro" id="IPR036388">
    <property type="entry name" value="WH-like_DNA-bd_sf"/>
</dbReference>
<dbReference type="Gene3D" id="1.10.10.10">
    <property type="entry name" value="Winged helix-like DNA-binding domain superfamily/Winged helix DNA-binding domain"/>
    <property type="match status" value="1"/>
</dbReference>
<feature type="domain" description="RNA polymerase sigma-70 region 2" evidence="5">
    <location>
        <begin position="24"/>
        <end position="90"/>
    </location>
</feature>
<dbReference type="Proteomes" id="UP001431776">
    <property type="component" value="Unassembled WGS sequence"/>
</dbReference>
<accession>A0AAW6TXW8</accession>
<dbReference type="InterPro" id="IPR013325">
    <property type="entry name" value="RNA_pol_sigma_r2"/>
</dbReference>
<dbReference type="CDD" id="cd06171">
    <property type="entry name" value="Sigma70_r4"/>
    <property type="match status" value="1"/>
</dbReference>
<dbReference type="InterPro" id="IPR013324">
    <property type="entry name" value="RNA_pol_sigma_r3/r4-like"/>
</dbReference>
<dbReference type="Pfam" id="PF04542">
    <property type="entry name" value="Sigma70_r2"/>
    <property type="match status" value="1"/>
</dbReference>
<dbReference type="Gene3D" id="1.10.1740.10">
    <property type="match status" value="1"/>
</dbReference>
<dbReference type="GO" id="GO:0006352">
    <property type="term" value="P:DNA-templated transcription initiation"/>
    <property type="evidence" value="ECO:0007669"/>
    <property type="project" value="InterPro"/>
</dbReference>
<dbReference type="PANTHER" id="PTHR43133">
    <property type="entry name" value="RNA POLYMERASE ECF-TYPE SIGMA FACTO"/>
    <property type="match status" value="1"/>
</dbReference>
<dbReference type="Pfam" id="PF08281">
    <property type="entry name" value="Sigma70_r4_2"/>
    <property type="match status" value="1"/>
</dbReference>
<dbReference type="EMBL" id="JASCXX010000006">
    <property type="protein sequence ID" value="MDI6448736.1"/>
    <property type="molecule type" value="Genomic_DNA"/>
</dbReference>
<dbReference type="InterPro" id="IPR013249">
    <property type="entry name" value="RNA_pol_sigma70_r4_t2"/>
</dbReference>
<evidence type="ECO:0000256" key="4">
    <source>
        <dbReference type="ARBA" id="ARBA00023163"/>
    </source>
</evidence>
<evidence type="ECO:0000313" key="8">
    <source>
        <dbReference type="Proteomes" id="UP001431776"/>
    </source>
</evidence>
<name>A0AAW6TXW8_9BACT</name>
<sequence length="182" mass="20573">MKWEERLLVWRLNRGDATALSEVYERCRDDLLRLAGSMLHDGPAAEDIVQDVFVAFAGAARTFRLTGRLKGYLATCVANAARNRLKAAARRRTTDLDEAASLASPGEPPDRWMAISEQFERVSGAMAELPAEQREVITLHVYGDMTFRQIAEWQQASIKTVQSRYRYGLDKLRSALNDEVVR</sequence>
<dbReference type="SUPFAM" id="SSF88946">
    <property type="entry name" value="Sigma2 domain of RNA polymerase sigma factors"/>
    <property type="match status" value="1"/>
</dbReference>
<gene>
    <name evidence="7" type="ORF">QJ522_06740</name>
</gene>
<dbReference type="GO" id="GO:0016987">
    <property type="term" value="F:sigma factor activity"/>
    <property type="evidence" value="ECO:0007669"/>
    <property type="project" value="UniProtKB-KW"/>
</dbReference>
<reference evidence="7" key="1">
    <citation type="submission" date="2023-05" db="EMBL/GenBank/DDBJ databases">
        <title>Anaerotaeda fermentans gen. nov., sp. nov., a novel anaerobic planctomycete of the new family within the order Sedimentisphaerales isolated from Taman Peninsula, Russia.</title>
        <authorList>
            <person name="Khomyakova M.A."/>
            <person name="Merkel A.Y."/>
            <person name="Slobodkin A.I."/>
        </authorList>
    </citation>
    <scope>NUCLEOTIDE SEQUENCE</scope>
    <source>
        <strain evidence="7">M17dextr</strain>
    </source>
</reference>
<dbReference type="InterPro" id="IPR039425">
    <property type="entry name" value="RNA_pol_sigma-70-like"/>
</dbReference>
<organism evidence="7 8">
    <name type="scientific">Anaerobaca lacustris</name>
    <dbReference type="NCBI Taxonomy" id="3044600"/>
    <lineage>
        <taxon>Bacteria</taxon>
        <taxon>Pseudomonadati</taxon>
        <taxon>Planctomycetota</taxon>
        <taxon>Phycisphaerae</taxon>
        <taxon>Sedimentisphaerales</taxon>
        <taxon>Anaerobacaceae</taxon>
        <taxon>Anaerobaca</taxon>
    </lineage>
</organism>
<dbReference type="AlphaFoldDB" id="A0AAW6TXW8"/>
<keyword evidence="3" id="KW-0731">Sigma factor</keyword>
<comment type="similarity">
    <text evidence="1">Belongs to the sigma-70 factor family. ECF subfamily.</text>
</comment>
<dbReference type="InterPro" id="IPR014284">
    <property type="entry name" value="RNA_pol_sigma-70_dom"/>
</dbReference>
<keyword evidence="8" id="KW-1185">Reference proteome</keyword>
<evidence type="ECO:0000313" key="7">
    <source>
        <dbReference type="EMBL" id="MDI6448736.1"/>
    </source>
</evidence>
<dbReference type="GO" id="GO:0003677">
    <property type="term" value="F:DNA binding"/>
    <property type="evidence" value="ECO:0007669"/>
    <property type="project" value="InterPro"/>
</dbReference>
<evidence type="ECO:0000256" key="2">
    <source>
        <dbReference type="ARBA" id="ARBA00023015"/>
    </source>
</evidence>
<dbReference type="SUPFAM" id="SSF88659">
    <property type="entry name" value="Sigma3 and sigma4 domains of RNA polymerase sigma factors"/>
    <property type="match status" value="1"/>
</dbReference>
<keyword evidence="4" id="KW-0804">Transcription</keyword>
<proteinExistence type="inferred from homology"/>